<evidence type="ECO:0000313" key="3">
    <source>
        <dbReference type="EMBL" id="CAG5057787.1"/>
    </source>
</evidence>
<sequence length="468" mass="54883">MRQTREEFRAFREELQDIRNLVSKCDARLDKLENTVQTILESQEQYGSQGFKIEILKLESTVNQLQADLNDRDQELLANDVELSGIPEESGENPTHLVLSVVTKLGVHLEEKELVHCMRRLKVDRERHIESRALETFTEHSERLTADRERHAESRASETFTQYSDRLTADRERHAEFRASETFTECSERLTADRERHAESRASETFTQYSERLTADRERHAESRASETFTQYSERLTADRERHVESRASETFTECSERLTADRESHAESRASETLTQYSERLTADRERHARSRASESFTQYEARLAADRESRSVSRTHETQQEHDLRLELARGYYENSLQHRNELLSLQRERVQAIRSNETESERAIRLQADRIRTFINRSPTFTPPSMDRENYTDLPWVDKENSGFTYTFNIDYSEFAEIGRMIRTCSHCQSLKWSKESNGFCCSAGKSFRACFIRSTLMYPISKLY</sequence>
<protein>
    <submittedName>
        <fullName evidence="3">(apollo) hypothetical protein</fullName>
    </submittedName>
</protein>
<accession>A0A8S3YEQ8</accession>
<organism evidence="3 4">
    <name type="scientific">Parnassius apollo</name>
    <name type="common">Apollo butterfly</name>
    <name type="synonym">Papilio apollo</name>
    <dbReference type="NCBI Taxonomy" id="110799"/>
    <lineage>
        <taxon>Eukaryota</taxon>
        <taxon>Metazoa</taxon>
        <taxon>Ecdysozoa</taxon>
        <taxon>Arthropoda</taxon>
        <taxon>Hexapoda</taxon>
        <taxon>Insecta</taxon>
        <taxon>Pterygota</taxon>
        <taxon>Neoptera</taxon>
        <taxon>Endopterygota</taxon>
        <taxon>Lepidoptera</taxon>
        <taxon>Glossata</taxon>
        <taxon>Ditrysia</taxon>
        <taxon>Papilionoidea</taxon>
        <taxon>Papilionidae</taxon>
        <taxon>Parnassiinae</taxon>
        <taxon>Parnassini</taxon>
        <taxon>Parnassius</taxon>
        <taxon>Parnassius</taxon>
    </lineage>
</organism>
<feature type="compositionally biased region" description="Basic and acidic residues" evidence="2">
    <location>
        <begin position="191"/>
        <end position="202"/>
    </location>
</feature>
<name>A0A8S3YEQ8_PARAO</name>
<dbReference type="EMBL" id="CAJQZP010001641">
    <property type="protein sequence ID" value="CAG5057787.1"/>
    <property type="molecule type" value="Genomic_DNA"/>
</dbReference>
<evidence type="ECO:0000256" key="2">
    <source>
        <dbReference type="SAM" id="MobiDB-lite"/>
    </source>
</evidence>
<feature type="compositionally biased region" description="Basic and acidic residues" evidence="2">
    <location>
        <begin position="140"/>
        <end position="156"/>
    </location>
</feature>
<reference evidence="3" key="1">
    <citation type="submission" date="2021-04" db="EMBL/GenBank/DDBJ databases">
        <authorList>
            <person name="Tunstrom K."/>
        </authorList>
    </citation>
    <scope>NUCLEOTIDE SEQUENCE</scope>
</reference>
<proteinExistence type="predicted"/>
<feature type="compositionally biased region" description="Basic and acidic residues" evidence="2">
    <location>
        <begin position="255"/>
        <end position="271"/>
    </location>
</feature>
<gene>
    <name evidence="3" type="ORF">PAPOLLO_LOCUS27331</name>
</gene>
<dbReference type="OrthoDB" id="1728974at2759"/>
<comment type="caution">
    <text evidence="3">The sequence shown here is derived from an EMBL/GenBank/DDBJ whole genome shotgun (WGS) entry which is preliminary data.</text>
</comment>
<feature type="region of interest" description="Disordered" evidence="2">
    <location>
        <begin position="191"/>
        <end position="299"/>
    </location>
</feature>
<dbReference type="AlphaFoldDB" id="A0A8S3YEQ8"/>
<feature type="region of interest" description="Disordered" evidence="2">
    <location>
        <begin position="140"/>
        <end position="167"/>
    </location>
</feature>
<feature type="coiled-coil region" evidence="1">
    <location>
        <begin position="1"/>
        <end position="75"/>
    </location>
</feature>
<dbReference type="Proteomes" id="UP000691718">
    <property type="component" value="Unassembled WGS sequence"/>
</dbReference>
<keyword evidence="1" id="KW-0175">Coiled coil</keyword>
<feature type="compositionally biased region" description="Basic and acidic residues" evidence="2">
    <location>
        <begin position="213"/>
        <end position="225"/>
    </location>
</feature>
<keyword evidence="4" id="KW-1185">Reference proteome</keyword>
<evidence type="ECO:0000256" key="1">
    <source>
        <dbReference type="SAM" id="Coils"/>
    </source>
</evidence>
<evidence type="ECO:0000313" key="4">
    <source>
        <dbReference type="Proteomes" id="UP000691718"/>
    </source>
</evidence>
<feature type="compositionally biased region" description="Basic and acidic residues" evidence="2">
    <location>
        <begin position="236"/>
        <end position="248"/>
    </location>
</feature>